<dbReference type="Proteomes" id="UP001258940">
    <property type="component" value="Chromosome"/>
</dbReference>
<proteinExistence type="predicted"/>
<evidence type="ECO:0000313" key="3">
    <source>
        <dbReference type="EMBL" id="WMY85795.1"/>
    </source>
</evidence>
<accession>A0ABY9SR52</accession>
<dbReference type="InterPro" id="IPR041115">
    <property type="entry name" value="SLATT_5"/>
</dbReference>
<evidence type="ECO:0000256" key="1">
    <source>
        <dbReference type="SAM" id="Phobius"/>
    </source>
</evidence>
<feature type="transmembrane region" description="Helical" evidence="1">
    <location>
        <begin position="89"/>
        <end position="107"/>
    </location>
</feature>
<reference evidence="3 4" key="1">
    <citation type="journal article" date="2023" name="J Bioinform Genom">
        <title>Complete genome sequence of the bacterium Pseudomonas shirazica hy376 from natural waters of algiers.</title>
        <authorList>
            <person name="Haffaressas Y."/>
            <person name="Seghouani N."/>
            <person name="Arzamasceva V.O."/>
            <person name="Tepeeva A.N."/>
            <person name="Vasilenko O.V."/>
        </authorList>
    </citation>
    <scope>NUCLEOTIDE SEQUENCE [LARGE SCALE GENOMIC DNA]</scope>
    <source>
        <strain evidence="3 4">HY376</strain>
    </source>
</reference>
<feature type="transmembrane region" description="Helical" evidence="1">
    <location>
        <begin position="58"/>
        <end position="77"/>
    </location>
</feature>
<dbReference type="RefSeq" id="WP_309672399.1">
    <property type="nucleotide sequence ID" value="NZ_CP127845.1"/>
</dbReference>
<dbReference type="Pfam" id="PF18160">
    <property type="entry name" value="SLATT_5"/>
    <property type="match status" value="1"/>
</dbReference>
<keyword evidence="1" id="KW-0812">Transmembrane</keyword>
<feature type="domain" description="SMODS and SLOG-associating 2TM effector" evidence="2">
    <location>
        <begin position="28"/>
        <end position="214"/>
    </location>
</feature>
<dbReference type="EMBL" id="CP127845">
    <property type="protein sequence ID" value="WMY85795.1"/>
    <property type="molecule type" value="Genomic_DNA"/>
</dbReference>
<keyword evidence="4" id="KW-1185">Reference proteome</keyword>
<dbReference type="NCBIfam" id="NF033631">
    <property type="entry name" value="SLATT_5"/>
    <property type="match status" value="1"/>
</dbReference>
<feature type="transmembrane region" description="Helical" evidence="1">
    <location>
        <begin position="198"/>
        <end position="220"/>
    </location>
</feature>
<name>A0ABY9SR52_9PSED</name>
<evidence type="ECO:0000259" key="2">
    <source>
        <dbReference type="Pfam" id="PF18160"/>
    </source>
</evidence>
<keyword evidence="1" id="KW-1133">Transmembrane helix</keyword>
<keyword evidence="1" id="KW-0472">Membrane</keyword>
<protein>
    <submittedName>
        <fullName evidence="3">SLATT domain-containing protein</fullName>
    </submittedName>
</protein>
<sequence length="238" mass="26988">MCLKSIKSAGATFFSWVFSLGPIEKNIDDPAEKLLNSMRVTARCRFNASVRLKRQSNFSFFTTTMLSLGLIFIPLVQNSDVSLAFSSKVLNMLQIFLAVAVLVYSVINSTARYEVRSQTLNECGDKIKELIRELRTEIKQSRLSGISIPLEKFHERYNLISTDSENHTRVDFSLASLEMKDDYRITGISRVYQRVRAVTIYAIPYVVPVSFIAFQILFILDMLGVTCVLTPYLKPLAS</sequence>
<evidence type="ECO:0000313" key="4">
    <source>
        <dbReference type="Proteomes" id="UP001258940"/>
    </source>
</evidence>
<organism evidence="3 4">
    <name type="scientific">Pseudomonas shirazica</name>
    <dbReference type="NCBI Taxonomy" id="1940636"/>
    <lineage>
        <taxon>Bacteria</taxon>
        <taxon>Pseudomonadati</taxon>
        <taxon>Pseudomonadota</taxon>
        <taxon>Gammaproteobacteria</taxon>
        <taxon>Pseudomonadales</taxon>
        <taxon>Pseudomonadaceae</taxon>
        <taxon>Pseudomonas</taxon>
    </lineage>
</organism>
<gene>
    <name evidence="3" type="ORF">QR297_02575</name>
</gene>